<organism evidence="2 3">
    <name type="scientific">Halapricum desulfuricans</name>
    <dbReference type="NCBI Taxonomy" id="2841257"/>
    <lineage>
        <taxon>Archaea</taxon>
        <taxon>Methanobacteriati</taxon>
        <taxon>Methanobacteriota</taxon>
        <taxon>Stenosarchaea group</taxon>
        <taxon>Halobacteria</taxon>
        <taxon>Halobacteriales</taxon>
        <taxon>Haloarculaceae</taxon>
        <taxon>Halapricum</taxon>
    </lineage>
</organism>
<dbReference type="GeneID" id="68860989"/>
<feature type="region of interest" description="Disordered" evidence="1">
    <location>
        <begin position="145"/>
        <end position="171"/>
    </location>
</feature>
<evidence type="ECO:0000313" key="2">
    <source>
        <dbReference type="EMBL" id="QSG11874.1"/>
    </source>
</evidence>
<name>A0A897NHG2_9EURY</name>
<evidence type="ECO:0000256" key="1">
    <source>
        <dbReference type="SAM" id="MobiDB-lite"/>
    </source>
</evidence>
<accession>A0A897NHG2</accession>
<feature type="compositionally biased region" description="Basic and acidic residues" evidence="1">
    <location>
        <begin position="247"/>
        <end position="262"/>
    </location>
</feature>
<protein>
    <submittedName>
        <fullName evidence="2">Uncharacterized protein</fullName>
    </submittedName>
</protein>
<dbReference type="Proteomes" id="UP000663305">
    <property type="component" value="Chromosome"/>
</dbReference>
<feature type="region of interest" description="Disordered" evidence="1">
    <location>
        <begin position="242"/>
        <end position="262"/>
    </location>
</feature>
<feature type="compositionally biased region" description="Basic and acidic residues" evidence="1">
    <location>
        <begin position="162"/>
        <end position="171"/>
    </location>
</feature>
<dbReference type="EMBL" id="CP064789">
    <property type="protein sequence ID" value="QSG11874.1"/>
    <property type="molecule type" value="Genomic_DNA"/>
</dbReference>
<proteinExistence type="predicted"/>
<dbReference type="RefSeq" id="WP_229126392.1">
    <property type="nucleotide sequence ID" value="NZ_CP064789.1"/>
</dbReference>
<sequence length="262" mass="29746">METPIGFGAGRRQALQAIGKKDQLTPIEKPNKIEILIGSVQEISLAGVRSPPRDTVDRIMEVYSGLPNEAQSEYLSDDLLIERINTARRQFNDWLGKRQRMAEIASPMEAGRSNYPTQKARKLSRLEREASDDLERKISRIKSAAGGAQQRALNAVGSSVAERTEKRREQRRQELRERLEAGSIVAFRNPQLRVGRVIRVNRRSVRVQHPNPRADGSCPISDDPEPEMVEDRIQLHSEYLEPLDAESIEKGRDAVERRQGHR</sequence>
<gene>
    <name evidence="2" type="ORF">HSBGL_1457</name>
</gene>
<evidence type="ECO:0000313" key="3">
    <source>
        <dbReference type="Proteomes" id="UP000663305"/>
    </source>
</evidence>
<dbReference type="AlphaFoldDB" id="A0A897NHG2"/>
<feature type="region of interest" description="Disordered" evidence="1">
    <location>
        <begin position="207"/>
        <end position="227"/>
    </location>
</feature>
<reference evidence="2" key="1">
    <citation type="submission" date="2020-11" db="EMBL/GenBank/DDBJ databases">
        <title>Carbohydrate-dependent, anaerobic sulfur respiration: A novel catabolism in halophilic archaea.</title>
        <authorList>
            <person name="Sorokin D.Y."/>
            <person name="Messina E."/>
            <person name="Smedile F."/>
            <person name="La Cono V."/>
            <person name="Hallsworth J.E."/>
            <person name="Yakimov M.M."/>
        </authorList>
    </citation>
    <scope>NUCLEOTIDE SEQUENCE</scope>
    <source>
        <strain evidence="2">HSR-Bgl</strain>
    </source>
</reference>